<dbReference type="Gene3D" id="3.30.450.40">
    <property type="match status" value="1"/>
</dbReference>
<dbReference type="EMBL" id="JAYJLD010000025">
    <property type="protein sequence ID" value="MEB3102977.1"/>
    <property type="molecule type" value="Genomic_DNA"/>
</dbReference>
<comment type="caution">
    <text evidence="3">The sequence shown here is derived from an EMBL/GenBank/DDBJ whole genome shotgun (WGS) entry which is preliminary data.</text>
</comment>
<feature type="domain" description="GAF" evidence="2">
    <location>
        <begin position="75"/>
        <end position="156"/>
    </location>
</feature>
<accession>A0ABU5ZM80</accession>
<dbReference type="Pfam" id="PF13185">
    <property type="entry name" value="GAF_2"/>
    <property type="match status" value="1"/>
</dbReference>
<dbReference type="InterPro" id="IPR029016">
    <property type="entry name" value="GAF-like_dom_sf"/>
</dbReference>
<evidence type="ECO:0000313" key="4">
    <source>
        <dbReference type="Proteomes" id="UP001310386"/>
    </source>
</evidence>
<proteinExistence type="predicted"/>
<evidence type="ECO:0000313" key="3">
    <source>
        <dbReference type="EMBL" id="MEB3102977.1"/>
    </source>
</evidence>
<dbReference type="SUPFAM" id="SSF55781">
    <property type="entry name" value="GAF domain-like"/>
    <property type="match status" value="1"/>
</dbReference>
<feature type="region of interest" description="Disordered" evidence="1">
    <location>
        <begin position="161"/>
        <end position="180"/>
    </location>
</feature>
<evidence type="ECO:0000259" key="2">
    <source>
        <dbReference type="Pfam" id="PF13185"/>
    </source>
</evidence>
<dbReference type="InterPro" id="IPR003018">
    <property type="entry name" value="GAF"/>
</dbReference>
<dbReference type="Proteomes" id="UP001310386">
    <property type="component" value="Unassembled WGS sequence"/>
</dbReference>
<gene>
    <name evidence="3" type="ORF">VF724_15070</name>
</gene>
<name>A0ABU5ZM80_9BACL</name>
<organism evidence="3 4">
    <name type="scientific">Ferviditalea candida</name>
    <dbReference type="NCBI Taxonomy" id="3108399"/>
    <lineage>
        <taxon>Bacteria</taxon>
        <taxon>Bacillati</taxon>
        <taxon>Bacillota</taxon>
        <taxon>Bacilli</taxon>
        <taxon>Bacillales</taxon>
        <taxon>Paenibacillaceae</taxon>
        <taxon>Ferviditalea</taxon>
    </lineage>
</organism>
<keyword evidence="4" id="KW-1185">Reference proteome</keyword>
<evidence type="ECO:0000256" key="1">
    <source>
        <dbReference type="SAM" id="MobiDB-lite"/>
    </source>
</evidence>
<dbReference type="RefSeq" id="WP_371755101.1">
    <property type="nucleotide sequence ID" value="NZ_JAYJLD010000025.1"/>
</dbReference>
<reference evidence="3" key="1">
    <citation type="submission" date="2023-12" db="EMBL/GenBank/DDBJ databases">
        <title>Fervidustalea candida gen. nov., sp. nov., a novel member of the family Paenibacillaceae isolated from a geothermal area.</title>
        <authorList>
            <person name="Li W.-J."/>
            <person name="Jiao J.-Y."/>
            <person name="Chen Y."/>
        </authorList>
    </citation>
    <scope>NUCLEOTIDE SEQUENCE</scope>
    <source>
        <strain evidence="3">SYSU GA230002</strain>
    </source>
</reference>
<sequence>MAEERNHGSEVALPEMLKQVDEWWNRDTDFLANLCNVSAFLFHSLPEVSWLGWYVTESVGGDLTLGPFQGKPTLPRIGWGQGIVGSAAFDRVVQIVEDVRRFHGNLKDGLQTRSEVALPIIRSGLVQGVLAVKSQQVGRFGLYEAELFSAVAQRVSDGWKMPIPNPVRTDDQPRNGGRQA</sequence>
<protein>
    <submittedName>
        <fullName evidence="3">GAF domain-containing protein</fullName>
    </submittedName>
</protein>